<keyword evidence="1" id="KW-0472">Membrane</keyword>
<name>A0AAN5CV87_9BILA</name>
<evidence type="ECO:0000313" key="2">
    <source>
        <dbReference type="EMBL" id="GMR51229.1"/>
    </source>
</evidence>
<feature type="transmembrane region" description="Helical" evidence="1">
    <location>
        <begin position="66"/>
        <end position="88"/>
    </location>
</feature>
<proteinExistence type="predicted"/>
<comment type="caution">
    <text evidence="2">The sequence shown here is derived from an EMBL/GenBank/DDBJ whole genome shotgun (WGS) entry which is preliminary data.</text>
</comment>
<dbReference type="Gene3D" id="1.20.1070.10">
    <property type="entry name" value="Rhodopsin 7-helix transmembrane proteins"/>
    <property type="match status" value="1"/>
</dbReference>
<dbReference type="PANTHER" id="PTHR46273:SF14">
    <property type="entry name" value="G-PROTEIN COUPLED RECEPTOR DMSR-1"/>
    <property type="match status" value="1"/>
</dbReference>
<feature type="transmembrane region" description="Helical" evidence="1">
    <location>
        <begin position="30"/>
        <end position="46"/>
    </location>
</feature>
<dbReference type="SUPFAM" id="SSF81321">
    <property type="entry name" value="Family A G protein-coupled receptor-like"/>
    <property type="match status" value="1"/>
</dbReference>
<gene>
    <name evidence="2" type="ORF">PMAYCL1PPCAC_21424</name>
</gene>
<dbReference type="PANTHER" id="PTHR46273">
    <property type="entry name" value="MYOSUPPRESSIN RECEPTOR 1, ISOFORM B-RELATED"/>
    <property type="match status" value="1"/>
</dbReference>
<evidence type="ECO:0008006" key="4">
    <source>
        <dbReference type="Google" id="ProtNLM"/>
    </source>
</evidence>
<evidence type="ECO:0000256" key="1">
    <source>
        <dbReference type="SAM" id="Phobius"/>
    </source>
</evidence>
<organism evidence="2 3">
    <name type="scientific">Pristionchus mayeri</name>
    <dbReference type="NCBI Taxonomy" id="1317129"/>
    <lineage>
        <taxon>Eukaryota</taxon>
        <taxon>Metazoa</taxon>
        <taxon>Ecdysozoa</taxon>
        <taxon>Nematoda</taxon>
        <taxon>Chromadorea</taxon>
        <taxon>Rhabditida</taxon>
        <taxon>Rhabditina</taxon>
        <taxon>Diplogasteromorpha</taxon>
        <taxon>Diplogasteroidea</taxon>
        <taxon>Neodiplogasteridae</taxon>
        <taxon>Pristionchus</taxon>
    </lineage>
</organism>
<dbReference type="Pfam" id="PF10324">
    <property type="entry name" value="7TM_GPCR_Srw"/>
    <property type="match status" value="1"/>
</dbReference>
<dbReference type="EMBL" id="BTRK01000005">
    <property type="protein sequence ID" value="GMR51229.1"/>
    <property type="molecule type" value="Genomic_DNA"/>
</dbReference>
<keyword evidence="1" id="KW-1133">Transmembrane helix</keyword>
<protein>
    <recommendedName>
        <fullName evidence="4">G protein-coupled receptor</fullName>
    </recommendedName>
</protein>
<dbReference type="AlphaFoldDB" id="A0AAN5CV87"/>
<keyword evidence="1" id="KW-0812">Transmembrane</keyword>
<dbReference type="GO" id="GO:0008528">
    <property type="term" value="F:G protein-coupled peptide receptor activity"/>
    <property type="evidence" value="ECO:0007669"/>
    <property type="project" value="InterPro"/>
</dbReference>
<reference evidence="3" key="1">
    <citation type="submission" date="2022-10" db="EMBL/GenBank/DDBJ databases">
        <title>Genome assembly of Pristionchus species.</title>
        <authorList>
            <person name="Yoshida K."/>
            <person name="Sommer R.J."/>
        </authorList>
    </citation>
    <scope>NUCLEOTIDE SEQUENCE [LARGE SCALE GENOMIC DNA]</scope>
    <source>
        <strain evidence="3">RS5460</strain>
    </source>
</reference>
<dbReference type="GO" id="GO:0005886">
    <property type="term" value="C:plasma membrane"/>
    <property type="evidence" value="ECO:0007669"/>
    <property type="project" value="TreeGrafter"/>
</dbReference>
<sequence length="100" mass="11199">MLNWELGNARKGHLAVAAQSARKKDDSMRASRLLIIIAILTLLSDFPQGLETLLICHFLPVISCFYSYYSATLWACIQVCTTSCNLVITLAMSRNFREVS</sequence>
<dbReference type="InterPro" id="IPR019427">
    <property type="entry name" value="7TM_GPCR_serpentine_rcpt_Srw"/>
</dbReference>
<dbReference type="InterPro" id="IPR053219">
    <property type="entry name" value="GPCR_Dmsr-1"/>
</dbReference>
<dbReference type="Proteomes" id="UP001328107">
    <property type="component" value="Unassembled WGS sequence"/>
</dbReference>
<accession>A0AAN5CV87</accession>
<feature type="non-terminal residue" evidence="2">
    <location>
        <position position="100"/>
    </location>
</feature>
<keyword evidence="3" id="KW-1185">Reference proteome</keyword>
<evidence type="ECO:0000313" key="3">
    <source>
        <dbReference type="Proteomes" id="UP001328107"/>
    </source>
</evidence>